<dbReference type="Pfam" id="PF02719">
    <property type="entry name" value="Polysacc_synt_2"/>
    <property type="match status" value="1"/>
</dbReference>
<keyword evidence="2" id="KW-0472">Membrane</keyword>
<dbReference type="RefSeq" id="WP_235818272.1">
    <property type="nucleotide sequence ID" value="NZ_FOGN01000004.1"/>
</dbReference>
<feature type="transmembrane region" description="Helical" evidence="2">
    <location>
        <begin position="81"/>
        <end position="104"/>
    </location>
</feature>
<name>A0A1I4N8R4_9GAMM</name>
<keyword evidence="2" id="KW-0812">Transmembrane</keyword>
<reference evidence="6 7" key="1">
    <citation type="submission" date="2016-10" db="EMBL/GenBank/DDBJ databases">
        <authorList>
            <person name="de Groot N.N."/>
        </authorList>
    </citation>
    <scope>NUCLEOTIDE SEQUENCE [LARGE SCALE GENOMIC DNA]</scope>
    <source>
        <strain evidence="5 6">CGMCC 1.9095</strain>
        <strain evidence="4 7">DSM 22558</strain>
    </source>
</reference>
<dbReference type="PANTHER" id="PTHR43318">
    <property type="entry name" value="UDP-N-ACETYLGLUCOSAMINE 4,6-DEHYDRATASE"/>
    <property type="match status" value="1"/>
</dbReference>
<organism evidence="5 6">
    <name type="scientific">Halopseudomonas bauzanensis</name>
    <dbReference type="NCBI Taxonomy" id="653930"/>
    <lineage>
        <taxon>Bacteria</taxon>
        <taxon>Pseudomonadati</taxon>
        <taxon>Pseudomonadota</taxon>
        <taxon>Gammaproteobacteria</taxon>
        <taxon>Pseudomonadales</taxon>
        <taxon>Pseudomonadaceae</taxon>
        <taxon>Halopseudomonas</taxon>
    </lineage>
</organism>
<evidence type="ECO:0000256" key="1">
    <source>
        <dbReference type="ARBA" id="ARBA00007430"/>
    </source>
</evidence>
<accession>A0A1I4N8R4</accession>
<dbReference type="EMBL" id="FOUA01000004">
    <property type="protein sequence ID" value="SFM11952.1"/>
    <property type="molecule type" value="Genomic_DNA"/>
</dbReference>
<dbReference type="PANTHER" id="PTHR43318:SF1">
    <property type="entry name" value="POLYSACCHARIDE BIOSYNTHESIS PROTEIN EPSC-RELATED"/>
    <property type="match status" value="1"/>
</dbReference>
<dbReference type="STRING" id="653930.SAMN05216589_2413"/>
<evidence type="ECO:0000256" key="2">
    <source>
        <dbReference type="SAM" id="Phobius"/>
    </source>
</evidence>
<keyword evidence="2" id="KW-1133">Transmembrane helix</keyword>
<dbReference type="Gene3D" id="3.40.50.720">
    <property type="entry name" value="NAD(P)-binding Rossmann-like Domain"/>
    <property type="match status" value="2"/>
</dbReference>
<dbReference type="InterPro" id="IPR051203">
    <property type="entry name" value="Polysaccharide_Synthase-Rel"/>
</dbReference>
<dbReference type="Proteomes" id="UP000186904">
    <property type="component" value="Unassembled WGS sequence"/>
</dbReference>
<feature type="transmembrane region" description="Helical" evidence="2">
    <location>
        <begin position="51"/>
        <end position="69"/>
    </location>
</feature>
<dbReference type="AlphaFoldDB" id="A0A1I4N8R4"/>
<dbReference type="EMBL" id="FOGN01000004">
    <property type="protein sequence ID" value="SES13059.1"/>
    <property type="molecule type" value="Genomic_DNA"/>
</dbReference>
<comment type="similarity">
    <text evidence="1">Belongs to the polysaccharide synthase family.</text>
</comment>
<evidence type="ECO:0000313" key="5">
    <source>
        <dbReference type="EMBL" id="SFM11952.1"/>
    </source>
</evidence>
<proteinExistence type="inferred from homology"/>
<evidence type="ECO:0000313" key="7">
    <source>
        <dbReference type="Proteomes" id="UP000186904"/>
    </source>
</evidence>
<dbReference type="InterPro" id="IPR003869">
    <property type="entry name" value="Polysac_CapD-like"/>
</dbReference>
<dbReference type="Proteomes" id="UP000186599">
    <property type="component" value="Unassembled WGS sequence"/>
</dbReference>
<evidence type="ECO:0000313" key="6">
    <source>
        <dbReference type="Proteomes" id="UP000186599"/>
    </source>
</evidence>
<feature type="domain" description="Polysaccharide biosynthesis protein CapD-like" evidence="3">
    <location>
        <begin position="301"/>
        <end position="608"/>
    </location>
</feature>
<evidence type="ECO:0000313" key="4">
    <source>
        <dbReference type="EMBL" id="SES13059.1"/>
    </source>
</evidence>
<keyword evidence="6" id="KW-1185">Reference proteome</keyword>
<sequence length="666" mass="73291">MLKERLIELNHNQKRSIQIVADVLLLSLALWLALFLRLGDEGWLWPENGQGLLFVLAPLLALPLYVRMGMYRAVMRHFGNVALYCIAKAVTLGFLAFAFTLLVAKDLGWDVLFPRSVYFSYWALSLIFIGGLRLLAREYFMGDWLTAGLPSIRSRDGEIAGQPVAIYGAGAAGTQLLASLKVGRMYKAVAFVDDDPKLVGRTIAGLPVYSGEEVGSMITATGAAEMLLALPSATRSRRQEILAKLQGHGLHVRTIPGIMDLACGKVKVDDLQEVDIADLLGRDPVPPDPSLFQRCIKGQAVMVTGAGGSIGSELCRQIVQSEPTTLVLFEHSEYALYAIHGELEGWIRSRKLDIQLVPIMGSIRNFSRLRDVIGAWKINTIYHAAAYKHVPMVEHNIAEGIMNNVFGTLNTAQAAIKCRVENFVLISTDKAVRPTNVMGSTKRLAELVLQALSAEQAPRLWGEEAQVSQVNRTRFTMVRFGNVLGSSGSVIPRFREQIRRGGPVTVTHPDITRYFMTIPEAAQLVIQAGAMGQGGDVFVLDMGEPVTIVDLARKMIMLSGLTVRDEINPSGDIAVTFSGLRPGEKLYEELLIGDNPEATAHSKIHRANEIYIPWNQLLPILDTLRQAVRDDNYNLVRETLLSTVQGYAPSNGIVDLLYEQHLKLGS</sequence>
<dbReference type="InterPro" id="IPR036291">
    <property type="entry name" value="NAD(P)-bd_dom_sf"/>
</dbReference>
<dbReference type="SUPFAM" id="SSF51735">
    <property type="entry name" value="NAD(P)-binding Rossmann-fold domains"/>
    <property type="match status" value="2"/>
</dbReference>
<evidence type="ECO:0000259" key="3">
    <source>
        <dbReference type="Pfam" id="PF02719"/>
    </source>
</evidence>
<gene>
    <name evidence="5" type="ORF">SAMN04487855_2412</name>
    <name evidence="4" type="ORF">SAMN05216589_2413</name>
</gene>
<protein>
    <submittedName>
        <fullName evidence="5">NDP-sugar epimerase, includes UDP-GlcNAc-inverting 4,6-dehydratase FlaA1 and capsular polysaccharide biosynthesis protein EpsC</fullName>
    </submittedName>
</protein>
<feature type="transmembrane region" description="Helical" evidence="2">
    <location>
        <begin position="116"/>
        <end position="136"/>
    </location>
</feature>
<dbReference type="CDD" id="cd05237">
    <property type="entry name" value="UDP_invert_4-6DH_SDR_e"/>
    <property type="match status" value="1"/>
</dbReference>
<feature type="transmembrane region" description="Helical" evidence="2">
    <location>
        <begin position="20"/>
        <end position="39"/>
    </location>
</feature>